<dbReference type="RefSeq" id="WP_207046612.1">
    <property type="nucleotide sequence ID" value="NZ_JAFLNC010000004.1"/>
</dbReference>
<protein>
    <recommendedName>
        <fullName evidence="4">Lipoprotein</fullName>
    </recommendedName>
</protein>
<reference evidence="2 3" key="1">
    <citation type="submission" date="2021-03" db="EMBL/GenBank/DDBJ databases">
        <title>Sneathiella sp. CAU 1612 isolated from Kang Won-do.</title>
        <authorList>
            <person name="Kim W."/>
        </authorList>
    </citation>
    <scope>NUCLEOTIDE SEQUENCE [LARGE SCALE GENOMIC DNA]</scope>
    <source>
        <strain evidence="2 3">CAU 1612</strain>
    </source>
</reference>
<organism evidence="2 3">
    <name type="scientific">Sneathiella sedimenti</name>
    <dbReference type="NCBI Taxonomy" id="2816034"/>
    <lineage>
        <taxon>Bacteria</taxon>
        <taxon>Pseudomonadati</taxon>
        <taxon>Pseudomonadota</taxon>
        <taxon>Alphaproteobacteria</taxon>
        <taxon>Sneathiellales</taxon>
        <taxon>Sneathiellaceae</taxon>
        <taxon>Sneathiella</taxon>
    </lineage>
</organism>
<evidence type="ECO:0000256" key="1">
    <source>
        <dbReference type="SAM" id="SignalP"/>
    </source>
</evidence>
<evidence type="ECO:0000313" key="3">
    <source>
        <dbReference type="Proteomes" id="UP000664761"/>
    </source>
</evidence>
<evidence type="ECO:0008006" key="4">
    <source>
        <dbReference type="Google" id="ProtNLM"/>
    </source>
</evidence>
<proteinExistence type="predicted"/>
<keyword evidence="3" id="KW-1185">Reference proteome</keyword>
<feature type="signal peptide" evidence="1">
    <location>
        <begin position="1"/>
        <end position="19"/>
    </location>
</feature>
<comment type="caution">
    <text evidence="2">The sequence shown here is derived from an EMBL/GenBank/DDBJ whole genome shotgun (WGS) entry which is preliminary data.</text>
</comment>
<name>A0ABS3F7X3_9PROT</name>
<evidence type="ECO:0000313" key="2">
    <source>
        <dbReference type="EMBL" id="MBO0334625.1"/>
    </source>
</evidence>
<accession>A0ABS3F7X3</accession>
<feature type="chain" id="PRO_5047093621" description="Lipoprotein" evidence="1">
    <location>
        <begin position="20"/>
        <end position="159"/>
    </location>
</feature>
<dbReference type="EMBL" id="JAFLNC010000004">
    <property type="protein sequence ID" value="MBO0334625.1"/>
    <property type="molecule type" value="Genomic_DNA"/>
</dbReference>
<sequence length="159" mass="17621">MFRRYMFLLALILPIAGCAAPEPIGPVTYRHFDSGYQKTDLLLRGSFTGTSTEVYLRAGKSGANLEVCGFYIRRGGNEDSWIVDWLEDAEVTLNGEGIVSAGFINSQYQPDSAKAACVVTATKYQEDQPNGFLTISEGCHSVILFGFRRSTFCFERTSF</sequence>
<keyword evidence="1" id="KW-0732">Signal</keyword>
<dbReference type="Proteomes" id="UP000664761">
    <property type="component" value="Unassembled WGS sequence"/>
</dbReference>
<gene>
    <name evidence="2" type="ORF">J0X12_13440</name>
</gene>